<keyword evidence="8 12" id="KW-0378">Hydrolase</keyword>
<evidence type="ECO:0000256" key="1">
    <source>
        <dbReference type="ARBA" id="ARBA00001947"/>
    </source>
</evidence>
<dbReference type="Gene3D" id="3.40.140.10">
    <property type="entry name" value="Cytidine Deaminase, domain 2"/>
    <property type="match status" value="1"/>
</dbReference>
<dbReference type="GO" id="GO:0002100">
    <property type="term" value="P:tRNA wobble adenosine to inosine editing"/>
    <property type="evidence" value="ECO:0007669"/>
    <property type="project" value="InterPro"/>
</dbReference>
<evidence type="ECO:0000259" key="11">
    <source>
        <dbReference type="PROSITE" id="PS51747"/>
    </source>
</evidence>
<dbReference type="InterPro" id="IPR058535">
    <property type="entry name" value="MafB19-deam"/>
</dbReference>
<dbReference type="InterPro" id="IPR016192">
    <property type="entry name" value="APOBEC/CMP_deaminase_Zn-bd"/>
</dbReference>
<proteinExistence type="inferred from homology"/>
<comment type="subunit">
    <text evidence="3">Homodimer.</text>
</comment>
<evidence type="ECO:0000313" key="12">
    <source>
        <dbReference type="EMBL" id="VAV91239.1"/>
    </source>
</evidence>
<dbReference type="EMBL" id="UOEE01000123">
    <property type="protein sequence ID" value="VAV91239.1"/>
    <property type="molecule type" value="Genomic_DNA"/>
</dbReference>
<dbReference type="NCBIfam" id="NF008113">
    <property type="entry name" value="PRK10860.1"/>
    <property type="match status" value="1"/>
</dbReference>
<dbReference type="PROSITE" id="PS00903">
    <property type="entry name" value="CYT_DCMP_DEAMINASES_1"/>
    <property type="match status" value="1"/>
</dbReference>
<dbReference type="InterPro" id="IPR028883">
    <property type="entry name" value="tRNA_aden_deaminase"/>
</dbReference>
<protein>
    <recommendedName>
        <fullName evidence="5">tRNA-specific adenosine deaminase 2</fullName>
        <ecNumber evidence="4">3.5.4.33</ecNumber>
    </recommendedName>
</protein>
<gene>
    <name evidence="12" type="ORF">MNBD_ALPHA06-131</name>
</gene>
<evidence type="ECO:0000256" key="10">
    <source>
        <dbReference type="ARBA" id="ARBA00048045"/>
    </source>
</evidence>
<dbReference type="InterPro" id="IPR016193">
    <property type="entry name" value="Cytidine_deaminase-like"/>
</dbReference>
<feature type="domain" description="CMP/dCMP-type deaminase" evidence="11">
    <location>
        <begin position="1"/>
        <end position="106"/>
    </location>
</feature>
<dbReference type="PANTHER" id="PTHR11079">
    <property type="entry name" value="CYTOSINE DEAMINASE FAMILY MEMBER"/>
    <property type="match status" value="1"/>
</dbReference>
<comment type="cofactor">
    <cofactor evidence="1">
        <name>Zn(2+)</name>
        <dbReference type="ChEBI" id="CHEBI:29105"/>
    </cofactor>
</comment>
<comment type="catalytic activity">
    <reaction evidence="10">
        <text>adenosine(34) in tRNA + H2O + H(+) = inosine(34) in tRNA + NH4(+)</text>
        <dbReference type="Rhea" id="RHEA:43168"/>
        <dbReference type="Rhea" id="RHEA-COMP:10373"/>
        <dbReference type="Rhea" id="RHEA-COMP:10374"/>
        <dbReference type="ChEBI" id="CHEBI:15377"/>
        <dbReference type="ChEBI" id="CHEBI:15378"/>
        <dbReference type="ChEBI" id="CHEBI:28938"/>
        <dbReference type="ChEBI" id="CHEBI:74411"/>
        <dbReference type="ChEBI" id="CHEBI:82852"/>
        <dbReference type="EC" id="3.5.4.33"/>
    </reaction>
</comment>
<reference evidence="12" key="1">
    <citation type="submission" date="2018-06" db="EMBL/GenBank/DDBJ databases">
        <authorList>
            <person name="Zhirakovskaya E."/>
        </authorList>
    </citation>
    <scope>NUCLEOTIDE SEQUENCE</scope>
</reference>
<dbReference type="GO" id="GO:0052717">
    <property type="term" value="F:tRNA-specific adenosine-34 deaminase activity"/>
    <property type="evidence" value="ECO:0007669"/>
    <property type="project" value="UniProtKB-EC"/>
</dbReference>
<evidence type="ECO:0000256" key="9">
    <source>
        <dbReference type="ARBA" id="ARBA00022833"/>
    </source>
</evidence>
<evidence type="ECO:0000256" key="7">
    <source>
        <dbReference type="ARBA" id="ARBA00022723"/>
    </source>
</evidence>
<keyword evidence="7" id="KW-0479">Metal-binding</keyword>
<evidence type="ECO:0000256" key="4">
    <source>
        <dbReference type="ARBA" id="ARBA00012740"/>
    </source>
</evidence>
<dbReference type="CDD" id="cd01285">
    <property type="entry name" value="nucleoside_deaminase"/>
    <property type="match status" value="1"/>
</dbReference>
<evidence type="ECO:0000256" key="6">
    <source>
        <dbReference type="ARBA" id="ARBA00022694"/>
    </source>
</evidence>
<dbReference type="SUPFAM" id="SSF53927">
    <property type="entry name" value="Cytidine deaminase-like"/>
    <property type="match status" value="1"/>
</dbReference>
<dbReference type="EC" id="3.5.4.33" evidence="4"/>
<name>A0A3B0RGS4_9ZZZZ</name>
<sequence length="146" mass="15445">MSRALAQAQAAFAAQEVPVGAILVAPDGKTILAEAANAPIANHDPTAHAEIRVLQQAAKCLGNYRLTDCTLYVTLEPCTMCAGAISHARIGHLVYGASDKKGGAVEHGVQFFASPNCHHRPKVTGGIQSQAAAKLLTDFFQNRRKK</sequence>
<comment type="similarity">
    <text evidence="2">Belongs to the cytidine and deoxycytidylate deaminase family. ADAT2 subfamily.</text>
</comment>
<evidence type="ECO:0000256" key="8">
    <source>
        <dbReference type="ARBA" id="ARBA00022801"/>
    </source>
</evidence>
<dbReference type="PROSITE" id="PS51747">
    <property type="entry name" value="CYT_DCMP_DEAMINASES_2"/>
    <property type="match status" value="1"/>
</dbReference>
<dbReference type="AlphaFoldDB" id="A0A3B0RGS4"/>
<keyword evidence="6" id="KW-0819">tRNA processing</keyword>
<evidence type="ECO:0000256" key="3">
    <source>
        <dbReference type="ARBA" id="ARBA00011738"/>
    </source>
</evidence>
<dbReference type="GO" id="GO:0008270">
    <property type="term" value="F:zinc ion binding"/>
    <property type="evidence" value="ECO:0007669"/>
    <property type="project" value="InterPro"/>
</dbReference>
<dbReference type="InterPro" id="IPR002125">
    <property type="entry name" value="CMP_dCMP_dom"/>
</dbReference>
<dbReference type="PANTHER" id="PTHR11079:SF202">
    <property type="entry name" value="TRNA-SPECIFIC ADENOSINE DEAMINASE"/>
    <property type="match status" value="1"/>
</dbReference>
<dbReference type="Pfam" id="PF14437">
    <property type="entry name" value="MafB19-deam"/>
    <property type="match status" value="1"/>
</dbReference>
<evidence type="ECO:0000256" key="5">
    <source>
        <dbReference type="ARBA" id="ARBA00019216"/>
    </source>
</evidence>
<evidence type="ECO:0000256" key="2">
    <source>
        <dbReference type="ARBA" id="ARBA00010669"/>
    </source>
</evidence>
<dbReference type="HAMAP" id="MF_00972">
    <property type="entry name" value="tRNA_aden_deaminase"/>
    <property type="match status" value="1"/>
</dbReference>
<organism evidence="12">
    <name type="scientific">hydrothermal vent metagenome</name>
    <dbReference type="NCBI Taxonomy" id="652676"/>
    <lineage>
        <taxon>unclassified sequences</taxon>
        <taxon>metagenomes</taxon>
        <taxon>ecological metagenomes</taxon>
    </lineage>
</organism>
<keyword evidence="9" id="KW-0862">Zinc</keyword>
<accession>A0A3B0RGS4</accession>